<dbReference type="GO" id="GO:0008483">
    <property type="term" value="F:transaminase activity"/>
    <property type="evidence" value="ECO:0007669"/>
    <property type="project" value="UniProtKB-KW"/>
</dbReference>
<feature type="domain" description="Aminotransferase class I/classII large" evidence="7">
    <location>
        <begin position="19"/>
        <end position="360"/>
    </location>
</feature>
<keyword evidence="4 6" id="KW-0808">Transferase</keyword>
<dbReference type="OrthoDB" id="9813612at2"/>
<dbReference type="Gene3D" id="3.40.640.10">
    <property type="entry name" value="Type I PLP-dependent aspartate aminotransferase-like (Major domain)"/>
    <property type="match status" value="1"/>
</dbReference>
<sequence>MKPFEKRNAFFDQLCNNPDLMWLGQNTNHFDPPPEVRQAVIEAMDSGIYHAYAPPLGFERLRELIRNDLGLPDASVMVTDGGVQGLYGVCSRFCEPGSEFLTTDPSWAWPMAFAKRAGATVVQIPIYDPSVGYKLTIEQLLRHVTPRTKMIYLVDPNNPLGTCHTEEEIKAFTDVARDIGAYFIHDATYFQFADSFTPAYRFYPEKTLMMYSFSKWLGLAGMRLGAVVGAADNIELLADAPPNNLGSNVLSQKAAIAGLEAKSRWFPVIKQRLRRNQQVVFEAVSKIPGLHVPVYPSQANFLVVETLGAGIRPEALVAALQENGIMIRQGSYHTKTFGDRFVKISLTVPEAWADELCRALPAAVEAASRIENPPSLF</sequence>
<dbReference type="RefSeq" id="WP_086079854.1">
    <property type="nucleotide sequence ID" value="NZ_CP021111.1"/>
</dbReference>
<evidence type="ECO:0000256" key="2">
    <source>
        <dbReference type="ARBA" id="ARBA00007441"/>
    </source>
</evidence>
<dbReference type="CDD" id="cd00609">
    <property type="entry name" value="AAT_like"/>
    <property type="match status" value="1"/>
</dbReference>
<reference evidence="8 9" key="1">
    <citation type="submission" date="2017-05" db="EMBL/GenBank/DDBJ databases">
        <title>Complete and WGS of Bordetella genogroups.</title>
        <authorList>
            <person name="Spilker T."/>
            <person name="LiPuma J."/>
        </authorList>
    </citation>
    <scope>NUCLEOTIDE SEQUENCE [LARGE SCALE GENOMIC DNA]</scope>
    <source>
        <strain evidence="8 9">AU7206</strain>
    </source>
</reference>
<dbReference type="InterPro" id="IPR015421">
    <property type="entry name" value="PyrdxlP-dep_Trfase_major"/>
</dbReference>
<dbReference type="InterPro" id="IPR015424">
    <property type="entry name" value="PyrdxlP-dep_Trfase"/>
</dbReference>
<dbReference type="GO" id="GO:0030170">
    <property type="term" value="F:pyridoxal phosphate binding"/>
    <property type="evidence" value="ECO:0007669"/>
    <property type="project" value="InterPro"/>
</dbReference>
<gene>
    <name evidence="8" type="ORF">CAL15_18015</name>
</gene>
<dbReference type="AlphaFoldDB" id="A0A1W6ZFC7"/>
<evidence type="ECO:0000256" key="6">
    <source>
        <dbReference type="RuleBase" id="RU000481"/>
    </source>
</evidence>
<dbReference type="EMBL" id="CP021111">
    <property type="protein sequence ID" value="ARP96103.1"/>
    <property type="molecule type" value="Genomic_DNA"/>
</dbReference>
<accession>A0A1W6ZFC7</accession>
<keyword evidence="9" id="KW-1185">Reference proteome</keyword>
<evidence type="ECO:0000256" key="3">
    <source>
        <dbReference type="ARBA" id="ARBA00022576"/>
    </source>
</evidence>
<name>A0A1W6ZFC7_9BORD</name>
<dbReference type="SUPFAM" id="SSF53383">
    <property type="entry name" value="PLP-dependent transferases"/>
    <property type="match status" value="1"/>
</dbReference>
<evidence type="ECO:0000256" key="4">
    <source>
        <dbReference type="ARBA" id="ARBA00022679"/>
    </source>
</evidence>
<dbReference type="InterPro" id="IPR004839">
    <property type="entry name" value="Aminotransferase_I/II_large"/>
</dbReference>
<proteinExistence type="inferred from homology"/>
<dbReference type="PROSITE" id="PS00105">
    <property type="entry name" value="AA_TRANSFER_CLASS_1"/>
    <property type="match status" value="1"/>
</dbReference>
<dbReference type="KEGG" id="bgm:CAL15_18015"/>
<dbReference type="InterPro" id="IPR050596">
    <property type="entry name" value="AspAT/PAT-like"/>
</dbReference>
<dbReference type="PANTHER" id="PTHR46383">
    <property type="entry name" value="ASPARTATE AMINOTRANSFERASE"/>
    <property type="match status" value="1"/>
</dbReference>
<evidence type="ECO:0000259" key="7">
    <source>
        <dbReference type="Pfam" id="PF00155"/>
    </source>
</evidence>
<evidence type="ECO:0000313" key="9">
    <source>
        <dbReference type="Proteomes" id="UP000194161"/>
    </source>
</evidence>
<dbReference type="Pfam" id="PF00155">
    <property type="entry name" value="Aminotran_1_2"/>
    <property type="match status" value="1"/>
</dbReference>
<dbReference type="NCBIfam" id="NF004870">
    <property type="entry name" value="PRK06225.1"/>
    <property type="match status" value="1"/>
</dbReference>
<evidence type="ECO:0000256" key="5">
    <source>
        <dbReference type="ARBA" id="ARBA00022898"/>
    </source>
</evidence>
<dbReference type="STRING" id="463040.CAL15_18015"/>
<comment type="similarity">
    <text evidence="2 6">Belongs to the class-I pyridoxal-phosphate-dependent aminotransferase family.</text>
</comment>
<evidence type="ECO:0000256" key="1">
    <source>
        <dbReference type="ARBA" id="ARBA00001933"/>
    </source>
</evidence>
<keyword evidence="5" id="KW-0663">Pyridoxal phosphate</keyword>
<protein>
    <recommendedName>
        <fullName evidence="6">Aminotransferase</fullName>
        <ecNumber evidence="6">2.6.1.-</ecNumber>
    </recommendedName>
</protein>
<dbReference type="GO" id="GO:0006520">
    <property type="term" value="P:amino acid metabolic process"/>
    <property type="evidence" value="ECO:0007669"/>
    <property type="project" value="InterPro"/>
</dbReference>
<dbReference type="InterPro" id="IPR004838">
    <property type="entry name" value="NHTrfase_class1_PyrdxlP-BS"/>
</dbReference>
<dbReference type="Gene3D" id="3.90.1150.10">
    <property type="entry name" value="Aspartate Aminotransferase, domain 1"/>
    <property type="match status" value="1"/>
</dbReference>
<dbReference type="Proteomes" id="UP000194161">
    <property type="component" value="Chromosome"/>
</dbReference>
<organism evidence="8 9">
    <name type="scientific">Bordetella genomosp. 13</name>
    <dbReference type="NCBI Taxonomy" id="463040"/>
    <lineage>
        <taxon>Bacteria</taxon>
        <taxon>Pseudomonadati</taxon>
        <taxon>Pseudomonadota</taxon>
        <taxon>Betaproteobacteria</taxon>
        <taxon>Burkholderiales</taxon>
        <taxon>Alcaligenaceae</taxon>
        <taxon>Bordetella</taxon>
    </lineage>
</organism>
<dbReference type="InterPro" id="IPR015422">
    <property type="entry name" value="PyrdxlP-dep_Trfase_small"/>
</dbReference>
<keyword evidence="3 6" id="KW-0032">Aminotransferase</keyword>
<dbReference type="EC" id="2.6.1.-" evidence="6"/>
<evidence type="ECO:0000313" key="8">
    <source>
        <dbReference type="EMBL" id="ARP96103.1"/>
    </source>
</evidence>
<dbReference type="PANTHER" id="PTHR46383:SF1">
    <property type="entry name" value="ASPARTATE AMINOTRANSFERASE"/>
    <property type="match status" value="1"/>
</dbReference>
<comment type="cofactor">
    <cofactor evidence="1 6">
        <name>pyridoxal 5'-phosphate</name>
        <dbReference type="ChEBI" id="CHEBI:597326"/>
    </cofactor>
</comment>